<protein>
    <recommendedName>
        <fullName evidence="1">DUF1846 domain-containing protein</fullName>
    </recommendedName>
</protein>
<dbReference type="Gene3D" id="3.40.140.40">
    <property type="entry name" value="Domain of unknown function (DUF1846), C-terminal subdomain"/>
    <property type="match status" value="1"/>
</dbReference>
<dbReference type="Pfam" id="PF20921">
    <property type="entry name" value="DUF1846_C"/>
    <property type="match status" value="1"/>
</dbReference>
<comment type="caution">
    <text evidence="2">The sequence shown here is derived from an EMBL/GenBank/DDBJ whole genome shotgun (WGS) entry which is preliminary data.</text>
</comment>
<gene>
    <name evidence="2" type="ORF">SDC9_158454</name>
</gene>
<evidence type="ECO:0000313" key="2">
    <source>
        <dbReference type="EMBL" id="MPN11153.1"/>
    </source>
</evidence>
<dbReference type="InterPro" id="IPR048441">
    <property type="entry name" value="DUF1846_C"/>
</dbReference>
<reference evidence="2" key="1">
    <citation type="submission" date="2019-08" db="EMBL/GenBank/DDBJ databases">
        <authorList>
            <person name="Kucharzyk K."/>
            <person name="Murdoch R.W."/>
            <person name="Higgins S."/>
            <person name="Loffler F."/>
        </authorList>
    </citation>
    <scope>NUCLEOTIDE SEQUENCE</scope>
</reference>
<dbReference type="EMBL" id="VSSQ01057345">
    <property type="protein sequence ID" value="MPN11153.1"/>
    <property type="molecule type" value="Genomic_DNA"/>
</dbReference>
<sequence length="147" mass="16086">MKRTVDNEIPAVIAFELNDGRIITGRTSDLMDACSSAILNAIKALANISDDILLLSPVILEPIKKLKSDGLHKRIPTLTANEILIALSISAVTNPTAQLAYDKLSELKDVQAHSTVILNKDDDQILRNLGLDITCDPVYPSENLYYV</sequence>
<organism evidence="2">
    <name type="scientific">bioreactor metagenome</name>
    <dbReference type="NCBI Taxonomy" id="1076179"/>
    <lineage>
        <taxon>unclassified sequences</taxon>
        <taxon>metagenomes</taxon>
        <taxon>ecological metagenomes</taxon>
    </lineage>
</organism>
<evidence type="ECO:0000259" key="1">
    <source>
        <dbReference type="Pfam" id="PF20921"/>
    </source>
</evidence>
<feature type="domain" description="DUF1846" evidence="1">
    <location>
        <begin position="11"/>
        <end position="145"/>
    </location>
</feature>
<accession>A0A645FFK2</accession>
<proteinExistence type="predicted"/>
<name>A0A645FFK2_9ZZZZ</name>
<dbReference type="AlphaFoldDB" id="A0A645FFK2"/>